<feature type="coiled-coil region" evidence="1">
    <location>
        <begin position="10"/>
        <end position="70"/>
    </location>
</feature>
<name>A0A968GDP6_9SPIO</name>
<dbReference type="EMBL" id="JAATLM010000001">
    <property type="protein sequence ID" value="NIZ68643.1"/>
    <property type="molecule type" value="Genomic_DNA"/>
</dbReference>
<comment type="caution">
    <text evidence="2">The sequence shown here is derived from an EMBL/GenBank/DDBJ whole genome shotgun (WGS) entry which is preliminary data.</text>
</comment>
<dbReference type="AlphaFoldDB" id="A0A968GDP6"/>
<evidence type="ECO:0000313" key="3">
    <source>
        <dbReference type="Proteomes" id="UP000778951"/>
    </source>
</evidence>
<dbReference type="RefSeq" id="WP_167694715.1">
    <property type="nucleotide sequence ID" value="NZ_CP118181.1"/>
</dbReference>
<reference evidence="2" key="1">
    <citation type="submission" date="2020-03" db="EMBL/GenBank/DDBJ databases">
        <title>Spirochaetal bacteria isolated from arthropods constitute a novel genus Entomospira genus novum within the order Spirochaetales.</title>
        <authorList>
            <person name="Grana-Miraglia L."/>
            <person name="Sikutova S."/>
            <person name="Fingerle V."/>
            <person name="Sing A."/>
            <person name="Castillo-Ramirez S."/>
            <person name="Margos G."/>
            <person name="Rudolf I."/>
        </authorList>
    </citation>
    <scope>NUCLEOTIDE SEQUENCE</scope>
    <source>
        <strain evidence="2">BR149</strain>
    </source>
</reference>
<protein>
    <submittedName>
        <fullName evidence="2">Uncharacterized protein</fullName>
    </submittedName>
</protein>
<keyword evidence="3" id="KW-1185">Reference proteome</keyword>
<keyword evidence="1" id="KW-0175">Coiled coil</keyword>
<sequence length="105" mass="12119">MLQSELTEILEAEQAGAKRLSAKIADLAQQKQMLERQLYEDFRVQKSTLLAQQRREIDAMRVQMEQDLQQKIETQQSLLSQEALLLDAKKGEVVSLLVETFWTTP</sequence>
<accession>A0A968GDP6</accession>
<dbReference type="Proteomes" id="UP000778951">
    <property type="component" value="Unassembled WGS sequence"/>
</dbReference>
<evidence type="ECO:0000256" key="1">
    <source>
        <dbReference type="SAM" id="Coils"/>
    </source>
</evidence>
<proteinExistence type="predicted"/>
<gene>
    <name evidence="2" type="ORF">HCT48_00195</name>
</gene>
<organism evidence="2 3">
    <name type="scientific">Entomospira culicis</name>
    <dbReference type="NCBI Taxonomy" id="2719989"/>
    <lineage>
        <taxon>Bacteria</taxon>
        <taxon>Pseudomonadati</taxon>
        <taxon>Spirochaetota</taxon>
        <taxon>Spirochaetia</taxon>
        <taxon>Spirochaetales</taxon>
        <taxon>Spirochaetaceae</taxon>
        <taxon>Entomospira</taxon>
    </lineage>
</organism>
<evidence type="ECO:0000313" key="2">
    <source>
        <dbReference type="EMBL" id="NIZ68643.1"/>
    </source>
</evidence>